<dbReference type="HOGENOM" id="CLU_007383_10_6_11"/>
<name>K0ERF0_NOCB7</name>
<evidence type="ECO:0000259" key="1">
    <source>
        <dbReference type="Pfam" id="PF05368"/>
    </source>
</evidence>
<dbReference type="AlphaFoldDB" id="K0ERF0"/>
<dbReference type="InterPro" id="IPR051604">
    <property type="entry name" value="Ergot_Alk_Oxidoreductase"/>
</dbReference>
<dbReference type="Gene3D" id="3.90.25.10">
    <property type="entry name" value="UDP-galactose 4-epimerase, domain 1"/>
    <property type="match status" value="1"/>
</dbReference>
<organism evidence="2 3">
    <name type="scientific">Nocardia brasiliensis (strain ATCC 700358 / HUJEG-1)</name>
    <dbReference type="NCBI Taxonomy" id="1133849"/>
    <lineage>
        <taxon>Bacteria</taxon>
        <taxon>Bacillati</taxon>
        <taxon>Actinomycetota</taxon>
        <taxon>Actinomycetes</taxon>
        <taxon>Mycobacteriales</taxon>
        <taxon>Nocardiaceae</taxon>
        <taxon>Nocardia</taxon>
    </lineage>
</organism>
<evidence type="ECO:0000313" key="3">
    <source>
        <dbReference type="Proteomes" id="UP000006304"/>
    </source>
</evidence>
<dbReference type="InterPro" id="IPR036291">
    <property type="entry name" value="NAD(P)-bd_dom_sf"/>
</dbReference>
<protein>
    <submittedName>
        <fullName evidence="2">Nad-dependent epimerase/dehydratase</fullName>
    </submittedName>
</protein>
<dbReference type="eggNOG" id="COG0702">
    <property type="taxonomic scope" value="Bacteria"/>
</dbReference>
<dbReference type="PANTHER" id="PTHR43162">
    <property type="match status" value="1"/>
</dbReference>
<dbReference type="SUPFAM" id="SSF51735">
    <property type="entry name" value="NAD(P)-binding Rossmann-fold domains"/>
    <property type="match status" value="1"/>
</dbReference>
<dbReference type="RefSeq" id="WP_014982215.1">
    <property type="nucleotide sequence ID" value="NC_018681.1"/>
</dbReference>
<feature type="domain" description="NmrA-like" evidence="1">
    <location>
        <begin position="119"/>
        <end position="238"/>
    </location>
</feature>
<dbReference type="Pfam" id="PF05368">
    <property type="entry name" value="NmrA"/>
    <property type="match status" value="1"/>
</dbReference>
<dbReference type="PANTHER" id="PTHR43162:SF1">
    <property type="entry name" value="PRESTALK A DIFFERENTIATION PROTEIN A"/>
    <property type="match status" value="1"/>
</dbReference>
<gene>
    <name evidence="2" type="ORF">O3I_006985</name>
</gene>
<evidence type="ECO:0000313" key="2">
    <source>
        <dbReference type="EMBL" id="AFT99359.1"/>
    </source>
</evidence>
<dbReference type="Gene3D" id="3.40.50.720">
    <property type="entry name" value="NAD(P)-binding Rossmann-like Domain"/>
    <property type="match status" value="1"/>
</dbReference>
<proteinExistence type="predicted"/>
<accession>K0ERF0</accession>
<dbReference type="STRING" id="1133849.O3I_006985"/>
<reference evidence="2 3" key="1">
    <citation type="journal article" date="2012" name="J. Bacteriol.">
        <title>Complete genome sequence of Nocardia brasiliensis HUJEG-1.</title>
        <authorList>
            <person name="Vera-Cabrera L."/>
            <person name="Ortiz-Lopez R."/>
            <person name="Elizondo-Gonzalez R."/>
            <person name="Perez-Maya A.A."/>
            <person name="Ocampo-Candiani J."/>
        </authorList>
    </citation>
    <scope>NUCLEOTIDE SEQUENCE [LARGE SCALE GENOMIC DNA]</scope>
    <source>
        <strain evidence="3">ATCC 700358</strain>
    </source>
</reference>
<sequence>MTVLVIGGTGTTGSRVARGLAQRGVPARVASRRGDGERVRFDWYDPHTHDGALAGIDAMYAVAPIGDAEPEHVMVPPLELAARSGVRRAVLLSTSAVEPGESGLGVVHARLSELFDEWTVLRPAWFMENFVGEHAHAHSIRDHGEIVTATGDGRVGFVSVDDIAAVAVAALTDPVPHNTAHLITGPQALTYADVAAITSRLTGRTVRHRAVTAVEQTERLAAAGIPRRYARFLAQLDEAIAAGAEDRTTTVVADITGRPPRSLEDVFADH</sequence>
<dbReference type="Proteomes" id="UP000006304">
    <property type="component" value="Chromosome"/>
</dbReference>
<dbReference type="KEGG" id="nbr:O3I_006985"/>
<dbReference type="EMBL" id="CP003876">
    <property type="protein sequence ID" value="AFT99359.1"/>
    <property type="molecule type" value="Genomic_DNA"/>
</dbReference>
<dbReference type="InterPro" id="IPR008030">
    <property type="entry name" value="NmrA-like"/>
</dbReference>
<keyword evidence="3" id="KW-1185">Reference proteome</keyword>